<evidence type="ECO:0000259" key="3">
    <source>
        <dbReference type="Pfam" id="PF26056"/>
    </source>
</evidence>
<organism evidence="4 5">
    <name type="scientific">Nocardia tengchongensis</name>
    <dbReference type="NCBI Taxonomy" id="2055889"/>
    <lineage>
        <taxon>Bacteria</taxon>
        <taxon>Bacillati</taxon>
        <taxon>Actinomycetota</taxon>
        <taxon>Actinomycetes</taxon>
        <taxon>Mycobacteriales</taxon>
        <taxon>Nocardiaceae</taxon>
        <taxon>Nocardia</taxon>
    </lineage>
</organism>
<reference evidence="4 5" key="1">
    <citation type="submission" date="2021-04" db="EMBL/GenBank/DDBJ databases">
        <title>Nocardia tengchongensis.</title>
        <authorList>
            <person name="Zhuang k."/>
            <person name="Ran Y."/>
            <person name="Li W."/>
        </authorList>
    </citation>
    <scope>NUCLEOTIDE SEQUENCE [LARGE SCALE GENOMIC DNA]</scope>
    <source>
        <strain evidence="4 5">CFH S0057</strain>
    </source>
</reference>
<evidence type="ECO:0000256" key="2">
    <source>
        <dbReference type="SAM" id="Phobius"/>
    </source>
</evidence>
<feature type="compositionally biased region" description="Pro residues" evidence="1">
    <location>
        <begin position="10"/>
        <end position="25"/>
    </location>
</feature>
<sequence length="266" mass="28842">MANSYGTGPAPFPATSPPPGNYPPPPGDRGRLWLLAGIGALVVAIVAILATVVVMRDSGSTPSPTALPASTTKPVTTAPATTTPSSTLTPRIPGYQVVVPKDLKAAWDIPKDWTIDPSTTTYGTDADHLAAAGFSEEGVDYCPNNVRTNMFLSTSDISDATAAATDVGAHAARLGWSTRTSSQAGTPQPLDAGDNTLHGTFLENHRRFHRPHRLRHHVLRLHLRRQRRPHQRFPGPGDRRRHRRGPLRNPRFRPQTLRLFPPPLTP</sequence>
<feature type="transmembrane region" description="Helical" evidence="2">
    <location>
        <begin position="32"/>
        <end position="54"/>
    </location>
</feature>
<dbReference type="EMBL" id="CP074371">
    <property type="protein sequence ID" value="QVI22869.1"/>
    <property type="molecule type" value="Genomic_DNA"/>
</dbReference>
<dbReference type="Proteomes" id="UP000683310">
    <property type="component" value="Chromosome"/>
</dbReference>
<accession>A0ABX8CVE1</accession>
<proteinExistence type="predicted"/>
<dbReference type="InterPro" id="IPR058330">
    <property type="entry name" value="DUF8017"/>
</dbReference>
<keyword evidence="2" id="KW-0472">Membrane</keyword>
<feature type="region of interest" description="Disordered" evidence="1">
    <location>
        <begin position="224"/>
        <end position="266"/>
    </location>
</feature>
<feature type="region of interest" description="Disordered" evidence="1">
    <location>
        <begin position="59"/>
        <end position="89"/>
    </location>
</feature>
<feature type="region of interest" description="Disordered" evidence="1">
    <location>
        <begin position="1"/>
        <end position="25"/>
    </location>
</feature>
<feature type="domain" description="DUF8017" evidence="3">
    <location>
        <begin position="89"/>
        <end position="201"/>
    </location>
</feature>
<evidence type="ECO:0000313" key="4">
    <source>
        <dbReference type="EMBL" id="QVI22869.1"/>
    </source>
</evidence>
<gene>
    <name evidence="4" type="ORF">KHQ06_07820</name>
</gene>
<name>A0ABX8CVE1_9NOCA</name>
<evidence type="ECO:0000313" key="5">
    <source>
        <dbReference type="Proteomes" id="UP000683310"/>
    </source>
</evidence>
<protein>
    <recommendedName>
        <fullName evidence="3">DUF8017 domain-containing protein</fullName>
    </recommendedName>
</protein>
<dbReference type="Pfam" id="PF26056">
    <property type="entry name" value="DUF8017"/>
    <property type="match status" value="1"/>
</dbReference>
<evidence type="ECO:0000256" key="1">
    <source>
        <dbReference type="SAM" id="MobiDB-lite"/>
    </source>
</evidence>
<keyword evidence="5" id="KW-1185">Reference proteome</keyword>
<keyword evidence="2" id="KW-1133">Transmembrane helix</keyword>
<keyword evidence="2" id="KW-0812">Transmembrane</keyword>